<name>A0ABV8KVQ2_9ACTN</name>
<organism evidence="2 3">
    <name type="scientific">Micromonospora zhanjiangensis</name>
    <dbReference type="NCBI Taxonomy" id="1522057"/>
    <lineage>
        <taxon>Bacteria</taxon>
        <taxon>Bacillati</taxon>
        <taxon>Actinomycetota</taxon>
        <taxon>Actinomycetes</taxon>
        <taxon>Micromonosporales</taxon>
        <taxon>Micromonosporaceae</taxon>
        <taxon>Micromonospora</taxon>
    </lineage>
</organism>
<accession>A0ABV8KVQ2</accession>
<evidence type="ECO:0000313" key="2">
    <source>
        <dbReference type="EMBL" id="MFC4110198.1"/>
    </source>
</evidence>
<gene>
    <name evidence="2" type="ORF">ACFOX0_30285</name>
</gene>
<dbReference type="SUPFAM" id="SSF55729">
    <property type="entry name" value="Acyl-CoA N-acyltransferases (Nat)"/>
    <property type="match status" value="1"/>
</dbReference>
<sequence>MIPAGWSYAWQNGAHPWLVAGHHAVDALRTGRAPLIESRADPGVVLAYAGLPDGNRHILPFLEQRRGGQAHHRRRTVRWSDLFSGRATATADLAAVGLPTRRTLPPGTPRSLVLPLRVTLVVPVRDGAEAVLRAVSRKARQQHVRELASRGRSLELATGEADFDSFYDDMHVPTMDNRHGAATRSMPKEAARRCLFRCGRLFFLREEDRRVAGLLCRTEGETLVVRLAGVADGGPEPYRHGTYMSLYILVLQWAAGQGLARVDLSGCEPFLSKGILQFKRKLHPTVRLPANHFAGKRLWLHVRRDTAAVRDFLVDNPPLTVEPDGTLRALYFHDRQRPARTDLRWASPGIAGARLADLDAFLTGEPASVWAGPDPAVPR</sequence>
<evidence type="ECO:0000313" key="3">
    <source>
        <dbReference type="Proteomes" id="UP001595868"/>
    </source>
</evidence>
<dbReference type="InterPro" id="IPR038740">
    <property type="entry name" value="BioF2-like_GNAT_dom"/>
</dbReference>
<dbReference type="InterPro" id="IPR016181">
    <property type="entry name" value="Acyl_CoA_acyltransferase"/>
</dbReference>
<dbReference type="EC" id="2.3.1.-" evidence="2"/>
<comment type="caution">
    <text evidence="2">The sequence shown here is derived from an EMBL/GenBank/DDBJ whole genome shotgun (WGS) entry which is preliminary data.</text>
</comment>
<dbReference type="Pfam" id="PF13480">
    <property type="entry name" value="Acetyltransf_6"/>
    <property type="match status" value="1"/>
</dbReference>
<dbReference type="GO" id="GO:0016746">
    <property type="term" value="F:acyltransferase activity"/>
    <property type="evidence" value="ECO:0007669"/>
    <property type="project" value="UniProtKB-KW"/>
</dbReference>
<dbReference type="Gene3D" id="3.40.630.30">
    <property type="match status" value="1"/>
</dbReference>
<keyword evidence="2" id="KW-0012">Acyltransferase</keyword>
<dbReference type="RefSeq" id="WP_377552406.1">
    <property type="nucleotide sequence ID" value="NZ_JBHSBN010000035.1"/>
</dbReference>
<dbReference type="EMBL" id="JBHSBN010000035">
    <property type="protein sequence ID" value="MFC4110198.1"/>
    <property type="molecule type" value="Genomic_DNA"/>
</dbReference>
<evidence type="ECO:0000259" key="1">
    <source>
        <dbReference type="Pfam" id="PF13480"/>
    </source>
</evidence>
<proteinExistence type="predicted"/>
<feature type="domain" description="BioF2-like acetyltransferase" evidence="1">
    <location>
        <begin position="141"/>
        <end position="266"/>
    </location>
</feature>
<reference evidence="3" key="1">
    <citation type="journal article" date="2019" name="Int. J. Syst. Evol. Microbiol.">
        <title>The Global Catalogue of Microorganisms (GCM) 10K type strain sequencing project: providing services to taxonomists for standard genome sequencing and annotation.</title>
        <authorList>
            <consortium name="The Broad Institute Genomics Platform"/>
            <consortium name="The Broad Institute Genome Sequencing Center for Infectious Disease"/>
            <person name="Wu L."/>
            <person name="Ma J."/>
        </authorList>
    </citation>
    <scope>NUCLEOTIDE SEQUENCE [LARGE SCALE GENOMIC DNA]</scope>
    <source>
        <strain evidence="3">2902at01</strain>
    </source>
</reference>
<dbReference type="Proteomes" id="UP001595868">
    <property type="component" value="Unassembled WGS sequence"/>
</dbReference>
<protein>
    <submittedName>
        <fullName evidence="2">GNAT family N-acetyltransferase</fullName>
        <ecNumber evidence="2">2.3.1.-</ecNumber>
    </submittedName>
</protein>
<keyword evidence="2" id="KW-0808">Transferase</keyword>
<keyword evidence="3" id="KW-1185">Reference proteome</keyword>